<evidence type="ECO:0000256" key="6">
    <source>
        <dbReference type="RuleBase" id="RU003345"/>
    </source>
</evidence>
<feature type="domain" description="Aldehyde dehydrogenase" evidence="7">
    <location>
        <begin position="9"/>
        <end position="427"/>
    </location>
</feature>
<dbReference type="SUPFAM" id="SSF53720">
    <property type="entry name" value="ALDH-like"/>
    <property type="match status" value="1"/>
</dbReference>
<evidence type="ECO:0000256" key="5">
    <source>
        <dbReference type="PROSITE-ProRule" id="PRU10007"/>
    </source>
</evidence>
<feature type="active site" evidence="4 5">
    <location>
        <position position="218"/>
    </location>
</feature>
<dbReference type="PANTHER" id="PTHR43570:SF20">
    <property type="entry name" value="ALDEHYDE DEHYDROGENASE ALDX-RELATED"/>
    <property type="match status" value="1"/>
</dbReference>
<dbReference type="InterPro" id="IPR016162">
    <property type="entry name" value="Ald_DH_N"/>
</dbReference>
<evidence type="ECO:0000256" key="1">
    <source>
        <dbReference type="ARBA" id="ARBA00009986"/>
    </source>
</evidence>
<evidence type="ECO:0000256" key="4">
    <source>
        <dbReference type="PIRSR" id="PIRSR036492-1"/>
    </source>
</evidence>
<dbReference type="InterPro" id="IPR012394">
    <property type="entry name" value="Aldehyde_DH_NAD(P)"/>
</dbReference>
<dbReference type="AlphaFoldDB" id="A0A7C3C0H1"/>
<dbReference type="InterPro" id="IPR015590">
    <property type="entry name" value="Aldehyde_DH_dom"/>
</dbReference>
<dbReference type="CDD" id="cd07133">
    <property type="entry name" value="ALDH_CALDH_CalB"/>
    <property type="match status" value="1"/>
</dbReference>
<sequence>MIGRIMATQNLHKMLHAQRAAFNAHPNPSWAERKANLIKLDKAIMENEQKFQQAISEDFGNRAFIETTMAETSIIHGGIKHALKHTQKWMRTRKAPTAMHFKPASNKIIPQPLGVIGIISPWNYPLQLAVMPLVGALGAGNRAMIKPSEFTPRLASLLKSVLSEIFSDDEVFVAVGGVDIAQEFSALPFDHLIFTGSTKVGRIIAGAASKNLTPVTLELGGKSPVIVDDSAHMERTVARITNGKLINAGQTCVAPDYLLMPQGKIDAFSEALIKQAEVFYPKFAGNDDYTSVVADSHYARLQDLLEDAENKGATLRIAGDDDKQVLAKERRIPLTVVTNTTPDMKIMQEEIFGPLLPIVASETLEHSMQYIQERDRPLALYWFGEDKAKRDHVLHNTISGGVSINETAWHVVQEDIPFGGVGPSGMGGY</sequence>
<accession>A0A7C3C0H1</accession>
<organism evidence="8">
    <name type="scientific">Hellea balneolensis</name>
    <dbReference type="NCBI Taxonomy" id="287478"/>
    <lineage>
        <taxon>Bacteria</taxon>
        <taxon>Pseudomonadati</taxon>
        <taxon>Pseudomonadota</taxon>
        <taxon>Alphaproteobacteria</taxon>
        <taxon>Maricaulales</taxon>
        <taxon>Robiginitomaculaceae</taxon>
        <taxon>Hellea</taxon>
    </lineage>
</organism>
<evidence type="ECO:0000256" key="2">
    <source>
        <dbReference type="ARBA" id="ARBA00023002"/>
    </source>
</evidence>
<proteinExistence type="inferred from homology"/>
<reference evidence="8" key="1">
    <citation type="journal article" date="2020" name="mSystems">
        <title>Genome- and Community-Level Interaction Insights into Carbon Utilization and Element Cycling Functions of Hydrothermarchaeota in Hydrothermal Sediment.</title>
        <authorList>
            <person name="Zhou Z."/>
            <person name="Liu Y."/>
            <person name="Xu W."/>
            <person name="Pan J."/>
            <person name="Luo Z.H."/>
            <person name="Li M."/>
        </authorList>
    </citation>
    <scope>NUCLEOTIDE SEQUENCE [LARGE SCALE GENOMIC DNA]</scope>
    <source>
        <strain evidence="8">HyVt-489</strain>
    </source>
</reference>
<evidence type="ECO:0000313" key="8">
    <source>
        <dbReference type="EMBL" id="HFB54362.1"/>
    </source>
</evidence>
<dbReference type="Gene3D" id="3.40.605.10">
    <property type="entry name" value="Aldehyde Dehydrogenase, Chain A, domain 1"/>
    <property type="match status" value="1"/>
</dbReference>
<feature type="active site" evidence="4">
    <location>
        <position position="252"/>
    </location>
</feature>
<dbReference type="PROSITE" id="PS00687">
    <property type="entry name" value="ALDEHYDE_DEHYDR_GLU"/>
    <property type="match status" value="1"/>
</dbReference>
<dbReference type="PIRSF" id="PIRSF036492">
    <property type="entry name" value="ALDH"/>
    <property type="match status" value="1"/>
</dbReference>
<dbReference type="InterPro" id="IPR016161">
    <property type="entry name" value="Ald_DH/histidinol_DH"/>
</dbReference>
<comment type="similarity">
    <text evidence="1 6">Belongs to the aldehyde dehydrogenase family.</text>
</comment>
<dbReference type="InterPro" id="IPR016163">
    <property type="entry name" value="Ald_DH_C"/>
</dbReference>
<feature type="non-terminal residue" evidence="8">
    <location>
        <position position="429"/>
    </location>
</feature>
<dbReference type="PROSITE" id="PS00070">
    <property type="entry name" value="ALDEHYDE_DEHYDR_CYS"/>
    <property type="match status" value="1"/>
</dbReference>
<comment type="caution">
    <text evidence="8">The sequence shown here is derived from an EMBL/GenBank/DDBJ whole genome shotgun (WGS) entry which is preliminary data.</text>
</comment>
<protein>
    <submittedName>
        <fullName evidence="8">Coniferyl aldehyde dehydrogenase</fullName>
    </submittedName>
</protein>
<gene>
    <name evidence="8" type="ORF">ENJ46_00440</name>
</gene>
<keyword evidence="2 6" id="KW-0560">Oxidoreductase</keyword>
<dbReference type="GO" id="GO:0006081">
    <property type="term" value="P:aldehyde metabolic process"/>
    <property type="evidence" value="ECO:0007669"/>
    <property type="project" value="InterPro"/>
</dbReference>
<evidence type="ECO:0000256" key="3">
    <source>
        <dbReference type="ARBA" id="ARBA00023027"/>
    </source>
</evidence>
<dbReference type="PANTHER" id="PTHR43570">
    <property type="entry name" value="ALDEHYDE DEHYDROGENASE"/>
    <property type="match status" value="1"/>
</dbReference>
<dbReference type="GO" id="GO:0004029">
    <property type="term" value="F:aldehyde dehydrogenase (NAD+) activity"/>
    <property type="evidence" value="ECO:0007669"/>
    <property type="project" value="TreeGrafter"/>
</dbReference>
<dbReference type="InterPro" id="IPR016160">
    <property type="entry name" value="Ald_DH_CS_CYS"/>
</dbReference>
<dbReference type="InterPro" id="IPR029510">
    <property type="entry name" value="Ald_DH_CS_GLU"/>
</dbReference>
<name>A0A7C3C0H1_9PROT</name>
<dbReference type="EMBL" id="DRMN01000031">
    <property type="protein sequence ID" value="HFB54362.1"/>
    <property type="molecule type" value="Genomic_DNA"/>
</dbReference>
<dbReference type="Pfam" id="PF00171">
    <property type="entry name" value="Aldedh"/>
    <property type="match status" value="1"/>
</dbReference>
<dbReference type="Proteomes" id="UP000886042">
    <property type="component" value="Unassembled WGS sequence"/>
</dbReference>
<evidence type="ECO:0000259" key="7">
    <source>
        <dbReference type="Pfam" id="PF00171"/>
    </source>
</evidence>
<dbReference type="Gene3D" id="3.40.309.10">
    <property type="entry name" value="Aldehyde Dehydrogenase, Chain A, domain 2"/>
    <property type="match status" value="1"/>
</dbReference>
<keyword evidence="3" id="KW-0520">NAD</keyword>
<dbReference type="GO" id="GO:0005737">
    <property type="term" value="C:cytoplasm"/>
    <property type="evidence" value="ECO:0007669"/>
    <property type="project" value="TreeGrafter"/>
</dbReference>